<feature type="non-terminal residue" evidence="2">
    <location>
        <position position="488"/>
    </location>
</feature>
<reference evidence="2" key="1">
    <citation type="submission" date="2020-02" db="EMBL/GenBank/DDBJ databases">
        <authorList>
            <person name="Meier V. D."/>
        </authorList>
    </citation>
    <scope>NUCLEOTIDE SEQUENCE</scope>
    <source>
        <strain evidence="2">AVDCRST_MAG64</strain>
    </source>
</reference>
<dbReference type="AlphaFoldDB" id="A0A6J4NBJ7"/>
<feature type="compositionally biased region" description="Basic residues" evidence="1">
    <location>
        <begin position="111"/>
        <end position="129"/>
    </location>
</feature>
<feature type="non-terminal residue" evidence="2">
    <location>
        <position position="1"/>
    </location>
</feature>
<feature type="compositionally biased region" description="Basic residues" evidence="1">
    <location>
        <begin position="63"/>
        <end position="75"/>
    </location>
</feature>
<feature type="compositionally biased region" description="Basic residues" evidence="1">
    <location>
        <begin position="229"/>
        <end position="271"/>
    </location>
</feature>
<feature type="compositionally biased region" description="Basic residues" evidence="1">
    <location>
        <begin position="279"/>
        <end position="290"/>
    </location>
</feature>
<dbReference type="EMBL" id="CADCUQ010000159">
    <property type="protein sequence ID" value="CAA9380584.1"/>
    <property type="molecule type" value="Genomic_DNA"/>
</dbReference>
<feature type="compositionally biased region" description="Basic and acidic residues" evidence="1">
    <location>
        <begin position="463"/>
        <end position="472"/>
    </location>
</feature>
<feature type="compositionally biased region" description="Basic residues" evidence="1">
    <location>
        <begin position="182"/>
        <end position="191"/>
    </location>
</feature>
<accession>A0A6J4NBJ7</accession>
<feature type="compositionally biased region" description="Basic residues" evidence="1">
    <location>
        <begin position="95"/>
        <end position="104"/>
    </location>
</feature>
<feature type="compositionally biased region" description="Basic residues" evidence="1">
    <location>
        <begin position="320"/>
        <end position="330"/>
    </location>
</feature>
<feature type="region of interest" description="Disordered" evidence="1">
    <location>
        <begin position="441"/>
        <end position="488"/>
    </location>
</feature>
<feature type="compositionally biased region" description="Basic residues" evidence="1">
    <location>
        <begin position="205"/>
        <end position="222"/>
    </location>
</feature>
<proteinExistence type="predicted"/>
<sequence length="488" mass="57718">ATRWNGRSGGASSVDRRACDVVVIVSPVRGRGARTPDAAQLRHDRRPERVHEQRVAVRAADRRRAHLLLRRRRPDRPRALADRRHRGRHPDGQGHRRVRRRRGRRGDPGRRAPRQRRRHGVLPGRRRLRGGALEDRRHRRGHRPGPAGRGPGRPGDAPRPRRARRPADLRHGVVGPGLRAVGQRRHRRAGRQGHQPGRGRLVDRRPRRLGRQGRLHRRRWQRRVPGLDHRRHRGRHRPRHRVRRHRPPRRRRAGRVQRRALLQRRRQRPRPRAVEVGRHPRRHRPRHRARDRGLGPVPATVRGRRRPAVLRCLPLRRRVPHRRHAPGHLPHRPEPPQRPYPRPRVHAVQRRHLLPRLRPVERGGLRPLADRRRQHGARQGTARLVVRRRPRDGRVRRQAVHDRCPRHQHVVQPGRQRDLELRRHAGRHGAVRQLADVVPPRAARGGRRHAAVRRRRRRGRARVLADRRHAAEHGPPQGHQRDHARRRR</sequence>
<feature type="region of interest" description="Disordered" evidence="1">
    <location>
        <begin position="31"/>
        <end position="300"/>
    </location>
</feature>
<name>A0A6J4NBJ7_9BACT</name>
<feature type="region of interest" description="Disordered" evidence="1">
    <location>
        <begin position="320"/>
        <end position="343"/>
    </location>
</feature>
<feature type="compositionally biased region" description="Basic residues" evidence="1">
    <location>
        <begin position="444"/>
        <end position="461"/>
    </location>
</feature>
<evidence type="ECO:0000313" key="2">
    <source>
        <dbReference type="EMBL" id="CAA9380584.1"/>
    </source>
</evidence>
<organism evidence="2">
    <name type="scientific">uncultured Phycisphaerae bacterium</name>
    <dbReference type="NCBI Taxonomy" id="904963"/>
    <lineage>
        <taxon>Bacteria</taxon>
        <taxon>Pseudomonadati</taxon>
        <taxon>Planctomycetota</taxon>
        <taxon>Phycisphaerae</taxon>
        <taxon>environmental samples</taxon>
    </lineage>
</organism>
<gene>
    <name evidence="2" type="ORF">AVDCRST_MAG64-612</name>
</gene>
<protein>
    <submittedName>
        <fullName evidence="2">Uncharacterized protein</fullName>
    </submittedName>
</protein>
<evidence type="ECO:0000256" key="1">
    <source>
        <dbReference type="SAM" id="MobiDB-lite"/>
    </source>
</evidence>
<feature type="compositionally biased region" description="Basic and acidic residues" evidence="1">
    <location>
        <begin position="40"/>
        <end position="62"/>
    </location>
</feature>